<keyword evidence="2" id="KW-1185">Reference proteome</keyword>
<dbReference type="EMBL" id="JBHRXY010000001">
    <property type="protein sequence ID" value="MFC3628175.1"/>
    <property type="molecule type" value="Genomic_DNA"/>
</dbReference>
<protein>
    <submittedName>
        <fullName evidence="1">Uncharacterized protein</fullName>
    </submittedName>
</protein>
<proteinExistence type="predicted"/>
<reference evidence="2" key="1">
    <citation type="journal article" date="2019" name="Int. J. Syst. Evol. Microbiol.">
        <title>The Global Catalogue of Microorganisms (GCM) 10K type strain sequencing project: providing services to taxonomists for standard genome sequencing and annotation.</title>
        <authorList>
            <consortium name="The Broad Institute Genomics Platform"/>
            <consortium name="The Broad Institute Genome Sequencing Center for Infectious Disease"/>
            <person name="Wu L."/>
            <person name="Ma J."/>
        </authorList>
    </citation>
    <scope>NUCLEOTIDE SEQUENCE [LARGE SCALE GENOMIC DNA]</scope>
    <source>
        <strain evidence="2">KCTC 42473</strain>
    </source>
</reference>
<dbReference type="RefSeq" id="WP_377758749.1">
    <property type="nucleotide sequence ID" value="NZ_JBHRXY010000001.1"/>
</dbReference>
<evidence type="ECO:0000313" key="1">
    <source>
        <dbReference type="EMBL" id="MFC3628175.1"/>
    </source>
</evidence>
<evidence type="ECO:0000313" key="2">
    <source>
        <dbReference type="Proteomes" id="UP001595539"/>
    </source>
</evidence>
<organism evidence="1 2">
    <name type="scientific">Paracoccus angustae</name>
    <dbReference type="NCBI Taxonomy" id="1671480"/>
    <lineage>
        <taxon>Bacteria</taxon>
        <taxon>Pseudomonadati</taxon>
        <taxon>Pseudomonadota</taxon>
        <taxon>Alphaproteobacteria</taxon>
        <taxon>Rhodobacterales</taxon>
        <taxon>Paracoccaceae</taxon>
        <taxon>Paracoccus</taxon>
    </lineage>
</organism>
<gene>
    <name evidence="1" type="ORF">ACFOM8_01810</name>
</gene>
<accession>A0ABV7TZN6</accession>
<dbReference type="Proteomes" id="UP001595539">
    <property type="component" value="Unassembled WGS sequence"/>
</dbReference>
<name>A0ABV7TZN6_9RHOB</name>
<sequence length="124" mass="13801">MSEALKRLIDAVDAEHTLTTQFADAFPSEGFHDAIHAYSGSLDDARSLMADLLPGWRMRIEQSEIVDHGDSFTACVWPNDYTRREQVFRPSGEASNPARAWLLAILRAKLAEADNPATKRTSPD</sequence>
<comment type="caution">
    <text evidence="1">The sequence shown here is derived from an EMBL/GenBank/DDBJ whole genome shotgun (WGS) entry which is preliminary data.</text>
</comment>